<dbReference type="EMBL" id="KZ613912">
    <property type="protein sequence ID" value="PMD51130.1"/>
    <property type="molecule type" value="Genomic_DNA"/>
</dbReference>
<organism evidence="2 3">
    <name type="scientific">Hyaloscypha bicolor E</name>
    <dbReference type="NCBI Taxonomy" id="1095630"/>
    <lineage>
        <taxon>Eukaryota</taxon>
        <taxon>Fungi</taxon>
        <taxon>Dikarya</taxon>
        <taxon>Ascomycota</taxon>
        <taxon>Pezizomycotina</taxon>
        <taxon>Leotiomycetes</taxon>
        <taxon>Helotiales</taxon>
        <taxon>Hyaloscyphaceae</taxon>
        <taxon>Hyaloscypha</taxon>
        <taxon>Hyaloscypha bicolor</taxon>
    </lineage>
</organism>
<dbReference type="RefSeq" id="XP_024728034.1">
    <property type="nucleotide sequence ID" value="XM_024876211.1"/>
</dbReference>
<keyword evidence="1" id="KW-0812">Transmembrane</keyword>
<evidence type="ECO:0000313" key="2">
    <source>
        <dbReference type="EMBL" id="PMD51130.1"/>
    </source>
</evidence>
<protein>
    <submittedName>
        <fullName evidence="2">Uncharacterized protein</fullName>
    </submittedName>
</protein>
<feature type="non-terminal residue" evidence="2">
    <location>
        <position position="1"/>
    </location>
</feature>
<sequence>FKACYKKSNIILPLIRKSSLYLFYFFIGNNLFYRAFRTNIRIYNYTFVFILVKYKKNI</sequence>
<name>A0A2J6SK65_9HELO</name>
<keyword evidence="3" id="KW-1185">Reference proteome</keyword>
<keyword evidence="1" id="KW-1133">Transmembrane helix</keyword>
<gene>
    <name evidence="2" type="ORF">K444DRAFT_546301</name>
</gene>
<dbReference type="AlphaFoldDB" id="A0A2J6SK65"/>
<feature type="transmembrane region" description="Helical" evidence="1">
    <location>
        <begin position="20"/>
        <end position="36"/>
    </location>
</feature>
<accession>A0A2J6SK65</accession>
<proteinExistence type="predicted"/>
<reference evidence="2 3" key="1">
    <citation type="submission" date="2016-04" db="EMBL/GenBank/DDBJ databases">
        <title>A degradative enzymes factory behind the ericoid mycorrhizal symbiosis.</title>
        <authorList>
            <consortium name="DOE Joint Genome Institute"/>
            <person name="Martino E."/>
            <person name="Morin E."/>
            <person name="Grelet G."/>
            <person name="Kuo A."/>
            <person name="Kohler A."/>
            <person name="Daghino S."/>
            <person name="Barry K."/>
            <person name="Choi C."/>
            <person name="Cichocki N."/>
            <person name="Clum A."/>
            <person name="Copeland A."/>
            <person name="Hainaut M."/>
            <person name="Haridas S."/>
            <person name="Labutti K."/>
            <person name="Lindquist E."/>
            <person name="Lipzen A."/>
            <person name="Khouja H.-R."/>
            <person name="Murat C."/>
            <person name="Ohm R."/>
            <person name="Olson A."/>
            <person name="Spatafora J."/>
            <person name="Veneault-Fourrey C."/>
            <person name="Henrissat B."/>
            <person name="Grigoriev I."/>
            <person name="Martin F."/>
            <person name="Perotto S."/>
        </authorList>
    </citation>
    <scope>NUCLEOTIDE SEQUENCE [LARGE SCALE GENOMIC DNA]</scope>
    <source>
        <strain evidence="2 3">E</strain>
    </source>
</reference>
<dbReference type="Proteomes" id="UP000235371">
    <property type="component" value="Unassembled WGS sequence"/>
</dbReference>
<evidence type="ECO:0000313" key="3">
    <source>
        <dbReference type="Proteomes" id="UP000235371"/>
    </source>
</evidence>
<evidence type="ECO:0000256" key="1">
    <source>
        <dbReference type="SAM" id="Phobius"/>
    </source>
</evidence>
<keyword evidence="1" id="KW-0472">Membrane</keyword>
<dbReference type="InParanoid" id="A0A2J6SK65"/>
<dbReference type="GeneID" id="36584290"/>